<evidence type="ECO:0000256" key="1">
    <source>
        <dbReference type="SAM" id="MobiDB-lite"/>
    </source>
</evidence>
<accession>A0ABT1SV92</accession>
<organism evidence="2 3">
    <name type="scientific">Megasphaera massiliensis</name>
    <dbReference type="NCBI Taxonomy" id="1232428"/>
    <lineage>
        <taxon>Bacteria</taxon>
        <taxon>Bacillati</taxon>
        <taxon>Bacillota</taxon>
        <taxon>Negativicutes</taxon>
        <taxon>Veillonellales</taxon>
        <taxon>Veillonellaceae</taxon>
        <taxon>Megasphaera</taxon>
    </lineage>
</organism>
<reference evidence="2 3" key="1">
    <citation type="submission" date="2022-06" db="EMBL/GenBank/DDBJ databases">
        <title>Isolation of gut microbiota from human fecal samples.</title>
        <authorList>
            <person name="Pamer E.G."/>
            <person name="Barat B."/>
            <person name="Waligurski E."/>
            <person name="Medina S."/>
            <person name="Paddock L."/>
            <person name="Mostad J."/>
        </authorList>
    </citation>
    <scope>NUCLEOTIDE SEQUENCE [LARGE SCALE GENOMIC DNA]</scope>
    <source>
        <strain evidence="2 3">DFI.1.1</strain>
    </source>
</reference>
<dbReference type="EMBL" id="JANGEW010000017">
    <property type="protein sequence ID" value="MCQ5343190.1"/>
    <property type="molecule type" value="Genomic_DNA"/>
</dbReference>
<evidence type="ECO:0000313" key="2">
    <source>
        <dbReference type="EMBL" id="MCQ5343190.1"/>
    </source>
</evidence>
<sequence length="138" mass="15028">MADGMAALCIAAGLLLAAGTLAVQSMELHQRAVSRYQAAMVGRQAMERWKAGLPLSDEVELAGDRYGIRYRQYDESTAYVIWEVEVSDGGDTPFSCRRLVPIPPKERLDDDGSAVGHDTGRPDFDSLPAPGQSDRTSR</sequence>
<evidence type="ECO:0008006" key="4">
    <source>
        <dbReference type="Google" id="ProtNLM"/>
    </source>
</evidence>
<dbReference type="Proteomes" id="UP001206692">
    <property type="component" value="Unassembled WGS sequence"/>
</dbReference>
<feature type="region of interest" description="Disordered" evidence="1">
    <location>
        <begin position="97"/>
        <end position="138"/>
    </location>
</feature>
<evidence type="ECO:0000313" key="3">
    <source>
        <dbReference type="Proteomes" id="UP001206692"/>
    </source>
</evidence>
<protein>
    <recommendedName>
        <fullName evidence="4">Type II secretion system protein</fullName>
    </recommendedName>
</protein>
<comment type="caution">
    <text evidence="2">The sequence shown here is derived from an EMBL/GenBank/DDBJ whole genome shotgun (WGS) entry which is preliminary data.</text>
</comment>
<proteinExistence type="predicted"/>
<keyword evidence="3" id="KW-1185">Reference proteome</keyword>
<name>A0ABT1SV92_9FIRM</name>
<dbReference type="RefSeq" id="WP_227167044.1">
    <property type="nucleotide sequence ID" value="NZ_JAJCNZ010000015.1"/>
</dbReference>
<gene>
    <name evidence="2" type="ORF">NE675_09185</name>
</gene>